<accession>A0ABT9VWS7</accession>
<dbReference type="InterPro" id="IPR036388">
    <property type="entry name" value="WH-like_DNA-bd_sf"/>
</dbReference>
<dbReference type="RefSeq" id="WP_307392305.1">
    <property type="nucleotide sequence ID" value="NZ_BAAADK010000045.1"/>
</dbReference>
<reference evidence="2 3" key="1">
    <citation type="submission" date="2023-07" db="EMBL/GenBank/DDBJ databases">
        <title>Genomic Encyclopedia of Type Strains, Phase IV (KMG-IV): sequencing the most valuable type-strain genomes for metagenomic binning, comparative biology and taxonomic classification.</title>
        <authorList>
            <person name="Goeker M."/>
        </authorList>
    </citation>
    <scope>NUCLEOTIDE SEQUENCE [LARGE SCALE GENOMIC DNA]</scope>
    <source>
        <strain evidence="2 3">DSM 12751</strain>
    </source>
</reference>
<gene>
    <name evidence="2" type="ORF">J2S11_001234</name>
</gene>
<dbReference type="InterPro" id="IPR036390">
    <property type="entry name" value="WH_DNA-bd_sf"/>
</dbReference>
<evidence type="ECO:0000259" key="1">
    <source>
        <dbReference type="Pfam" id="PF03551"/>
    </source>
</evidence>
<dbReference type="InterPro" id="IPR052509">
    <property type="entry name" value="Metal_resp_DNA-bind_regulator"/>
</dbReference>
<dbReference type="InterPro" id="IPR005149">
    <property type="entry name" value="Tscrpt_reg_PadR_N"/>
</dbReference>
<organism evidence="2 3">
    <name type="scientific">Caldalkalibacillus horti</name>
    <dbReference type="NCBI Taxonomy" id="77523"/>
    <lineage>
        <taxon>Bacteria</taxon>
        <taxon>Bacillati</taxon>
        <taxon>Bacillota</taxon>
        <taxon>Bacilli</taxon>
        <taxon>Bacillales</taxon>
        <taxon>Bacillaceae</taxon>
        <taxon>Caldalkalibacillus</taxon>
    </lineage>
</organism>
<dbReference type="Pfam" id="PF03551">
    <property type="entry name" value="PadR"/>
    <property type="match status" value="1"/>
</dbReference>
<dbReference type="EMBL" id="JAUSTY010000004">
    <property type="protein sequence ID" value="MDQ0165334.1"/>
    <property type="molecule type" value="Genomic_DNA"/>
</dbReference>
<dbReference type="PANTHER" id="PTHR33169:SF14">
    <property type="entry name" value="TRANSCRIPTIONAL REGULATOR RV3488"/>
    <property type="match status" value="1"/>
</dbReference>
<keyword evidence="2" id="KW-0238">DNA-binding</keyword>
<proteinExistence type="predicted"/>
<protein>
    <submittedName>
        <fullName evidence="2">DNA-binding PadR family transcriptional regulator</fullName>
    </submittedName>
</protein>
<name>A0ABT9VWS7_9BACI</name>
<comment type="caution">
    <text evidence="2">The sequence shown here is derived from an EMBL/GenBank/DDBJ whole genome shotgun (WGS) entry which is preliminary data.</text>
</comment>
<evidence type="ECO:0000313" key="2">
    <source>
        <dbReference type="EMBL" id="MDQ0165334.1"/>
    </source>
</evidence>
<feature type="domain" description="Transcription regulator PadR N-terminal" evidence="1">
    <location>
        <begin position="24"/>
        <end position="91"/>
    </location>
</feature>
<dbReference type="PANTHER" id="PTHR33169">
    <property type="entry name" value="PADR-FAMILY TRANSCRIPTIONAL REGULATOR"/>
    <property type="match status" value="1"/>
</dbReference>
<evidence type="ECO:0000313" key="3">
    <source>
        <dbReference type="Proteomes" id="UP001235840"/>
    </source>
</evidence>
<keyword evidence="3" id="KW-1185">Reference proteome</keyword>
<dbReference type="SUPFAM" id="SSF46785">
    <property type="entry name" value="Winged helix' DNA-binding domain"/>
    <property type="match status" value="1"/>
</dbReference>
<sequence length="122" mass="13796">MADVKETINAILSELRRGTIVIGVLSQLLNEPQYGYSLVPVLKEKGIAIDPGTLYPLLRRLEKQNLLESSWDTNETRPRKYYLLSPFGREVYNGLCKEWHMLIKSMDEIIGTDEGGEKGGVN</sequence>
<dbReference type="Proteomes" id="UP001235840">
    <property type="component" value="Unassembled WGS sequence"/>
</dbReference>
<dbReference type="GO" id="GO:0003677">
    <property type="term" value="F:DNA binding"/>
    <property type="evidence" value="ECO:0007669"/>
    <property type="project" value="UniProtKB-KW"/>
</dbReference>
<dbReference type="Gene3D" id="1.10.10.10">
    <property type="entry name" value="Winged helix-like DNA-binding domain superfamily/Winged helix DNA-binding domain"/>
    <property type="match status" value="1"/>
</dbReference>